<evidence type="ECO:0000259" key="7">
    <source>
        <dbReference type="Pfam" id="PF00931"/>
    </source>
</evidence>
<comment type="similarity">
    <text evidence="1">Belongs to the disease resistance NB-LRR family.</text>
</comment>
<dbReference type="CDD" id="cd14798">
    <property type="entry name" value="RX-CC_like"/>
    <property type="match status" value="1"/>
</dbReference>
<evidence type="ECO:0000256" key="6">
    <source>
        <dbReference type="ARBA" id="ARBA00022840"/>
    </source>
</evidence>
<dbReference type="GO" id="GO:0043531">
    <property type="term" value="F:ADP binding"/>
    <property type="evidence" value="ECO:0007669"/>
    <property type="project" value="InterPro"/>
</dbReference>
<dbReference type="AlphaFoldDB" id="A0AAE1WJN1"/>
<dbReference type="InterPro" id="IPR038005">
    <property type="entry name" value="RX-like_CC"/>
</dbReference>
<dbReference type="Pfam" id="PF00931">
    <property type="entry name" value="NB-ARC"/>
    <property type="match status" value="1"/>
</dbReference>
<dbReference type="GO" id="GO:0006952">
    <property type="term" value="P:defense response"/>
    <property type="evidence" value="ECO:0007669"/>
    <property type="project" value="UniProtKB-KW"/>
</dbReference>
<protein>
    <recommendedName>
        <fullName evidence="7">NB-ARC domain-containing protein</fullName>
    </recommendedName>
</protein>
<evidence type="ECO:0000256" key="2">
    <source>
        <dbReference type="ARBA" id="ARBA00022614"/>
    </source>
</evidence>
<proteinExistence type="inferred from homology"/>
<dbReference type="InterPro" id="IPR002182">
    <property type="entry name" value="NB-ARC"/>
</dbReference>
<keyword evidence="4" id="KW-0547">Nucleotide-binding</keyword>
<dbReference type="GO" id="GO:0005524">
    <property type="term" value="F:ATP binding"/>
    <property type="evidence" value="ECO:0007669"/>
    <property type="project" value="UniProtKB-KW"/>
</dbReference>
<dbReference type="PANTHER" id="PTHR19338:SF60">
    <property type="entry name" value="NB-ARC DOMAIN-CONTAINING PROTEIN"/>
    <property type="match status" value="1"/>
</dbReference>
<name>A0AAE1WJN1_9LAMI</name>
<dbReference type="SUPFAM" id="SSF52540">
    <property type="entry name" value="P-loop containing nucleoside triphosphate hydrolases"/>
    <property type="match status" value="1"/>
</dbReference>
<keyword evidence="2" id="KW-0433">Leucine-rich repeat</keyword>
<dbReference type="Gene3D" id="1.20.5.4130">
    <property type="match status" value="1"/>
</dbReference>
<evidence type="ECO:0000313" key="8">
    <source>
        <dbReference type="EMBL" id="KAK4394645.1"/>
    </source>
</evidence>
<sequence>MATAYAALVSLVQTIEHLQQHPRPPVSLDRQQVRSLQESVAALQEFLELYSHRLSQEYEDGLVVRIADVAHAAEDVIESHIVDQILYDHSTTTPWEYVSSFCRRDFYQDLQKVIADMDLIRNEVIEIRERMATVQDRQQRRNSNPAGSFMSTSTLQGHKQAMVGCDDVLNELMDKLTGQQSDCRIIPIVGMGGIGKTTLARNAYENPLIVEYLIFLFGSQFLKNITLEKFC</sequence>
<keyword evidence="5" id="KW-0611">Plant defense</keyword>
<evidence type="ECO:0000256" key="5">
    <source>
        <dbReference type="ARBA" id="ARBA00022821"/>
    </source>
</evidence>
<dbReference type="Proteomes" id="UP001289374">
    <property type="component" value="Unassembled WGS sequence"/>
</dbReference>
<reference evidence="8" key="1">
    <citation type="submission" date="2020-06" db="EMBL/GenBank/DDBJ databases">
        <authorList>
            <person name="Li T."/>
            <person name="Hu X."/>
            <person name="Zhang T."/>
            <person name="Song X."/>
            <person name="Zhang H."/>
            <person name="Dai N."/>
            <person name="Sheng W."/>
            <person name="Hou X."/>
            <person name="Wei L."/>
        </authorList>
    </citation>
    <scope>NUCLEOTIDE SEQUENCE</scope>
    <source>
        <strain evidence="8">K16</strain>
        <tissue evidence="8">Leaf</tissue>
    </source>
</reference>
<feature type="domain" description="NB-ARC" evidence="7">
    <location>
        <begin position="167"/>
        <end position="206"/>
    </location>
</feature>
<organism evidence="8 9">
    <name type="scientific">Sesamum angolense</name>
    <dbReference type="NCBI Taxonomy" id="2727404"/>
    <lineage>
        <taxon>Eukaryota</taxon>
        <taxon>Viridiplantae</taxon>
        <taxon>Streptophyta</taxon>
        <taxon>Embryophyta</taxon>
        <taxon>Tracheophyta</taxon>
        <taxon>Spermatophyta</taxon>
        <taxon>Magnoliopsida</taxon>
        <taxon>eudicotyledons</taxon>
        <taxon>Gunneridae</taxon>
        <taxon>Pentapetalae</taxon>
        <taxon>asterids</taxon>
        <taxon>lamiids</taxon>
        <taxon>Lamiales</taxon>
        <taxon>Pedaliaceae</taxon>
        <taxon>Sesamum</taxon>
    </lineage>
</organism>
<comment type="caution">
    <text evidence="8">The sequence shown here is derived from an EMBL/GenBank/DDBJ whole genome shotgun (WGS) entry which is preliminary data.</text>
</comment>
<accession>A0AAE1WJN1</accession>
<reference evidence="8" key="2">
    <citation type="journal article" date="2024" name="Plant">
        <title>Genomic evolution and insights into agronomic trait innovations of Sesamum species.</title>
        <authorList>
            <person name="Miao H."/>
            <person name="Wang L."/>
            <person name="Qu L."/>
            <person name="Liu H."/>
            <person name="Sun Y."/>
            <person name="Le M."/>
            <person name="Wang Q."/>
            <person name="Wei S."/>
            <person name="Zheng Y."/>
            <person name="Lin W."/>
            <person name="Duan Y."/>
            <person name="Cao H."/>
            <person name="Xiong S."/>
            <person name="Wang X."/>
            <person name="Wei L."/>
            <person name="Li C."/>
            <person name="Ma Q."/>
            <person name="Ju M."/>
            <person name="Zhao R."/>
            <person name="Li G."/>
            <person name="Mu C."/>
            <person name="Tian Q."/>
            <person name="Mei H."/>
            <person name="Zhang T."/>
            <person name="Gao T."/>
            <person name="Zhang H."/>
        </authorList>
    </citation>
    <scope>NUCLEOTIDE SEQUENCE</scope>
    <source>
        <tissue evidence="8">Leaf</tissue>
    </source>
</reference>
<gene>
    <name evidence="8" type="ORF">Sango_1618800</name>
</gene>
<dbReference type="InterPro" id="IPR027417">
    <property type="entry name" value="P-loop_NTPase"/>
</dbReference>
<evidence type="ECO:0000313" key="9">
    <source>
        <dbReference type="Proteomes" id="UP001289374"/>
    </source>
</evidence>
<evidence type="ECO:0000256" key="1">
    <source>
        <dbReference type="ARBA" id="ARBA00008894"/>
    </source>
</evidence>
<evidence type="ECO:0000256" key="3">
    <source>
        <dbReference type="ARBA" id="ARBA00022737"/>
    </source>
</evidence>
<keyword evidence="3" id="KW-0677">Repeat</keyword>
<keyword evidence="9" id="KW-1185">Reference proteome</keyword>
<evidence type="ECO:0000256" key="4">
    <source>
        <dbReference type="ARBA" id="ARBA00022741"/>
    </source>
</evidence>
<keyword evidence="6" id="KW-0067">ATP-binding</keyword>
<dbReference type="Gene3D" id="3.40.50.300">
    <property type="entry name" value="P-loop containing nucleotide triphosphate hydrolases"/>
    <property type="match status" value="1"/>
</dbReference>
<dbReference type="EMBL" id="JACGWL010000009">
    <property type="protein sequence ID" value="KAK4394645.1"/>
    <property type="molecule type" value="Genomic_DNA"/>
</dbReference>
<dbReference type="PANTHER" id="PTHR19338">
    <property type="entry name" value="TRANSLOCASE OF INNER MITOCHONDRIAL MEMBRANE 13 HOMOLOG"/>
    <property type="match status" value="1"/>
</dbReference>